<dbReference type="AlphaFoldDB" id="A0AAE1CV53"/>
<proteinExistence type="predicted"/>
<protein>
    <submittedName>
        <fullName evidence="1">Uncharacterized protein</fullName>
    </submittedName>
</protein>
<accession>A0AAE1CV53</accession>
<organism evidence="1 2">
    <name type="scientific">Elysia crispata</name>
    <name type="common">lettuce slug</name>
    <dbReference type="NCBI Taxonomy" id="231223"/>
    <lineage>
        <taxon>Eukaryota</taxon>
        <taxon>Metazoa</taxon>
        <taxon>Spiralia</taxon>
        <taxon>Lophotrochozoa</taxon>
        <taxon>Mollusca</taxon>
        <taxon>Gastropoda</taxon>
        <taxon>Heterobranchia</taxon>
        <taxon>Euthyneura</taxon>
        <taxon>Panpulmonata</taxon>
        <taxon>Sacoglossa</taxon>
        <taxon>Placobranchoidea</taxon>
        <taxon>Plakobranchidae</taxon>
        <taxon>Elysia</taxon>
    </lineage>
</organism>
<evidence type="ECO:0000313" key="2">
    <source>
        <dbReference type="Proteomes" id="UP001283361"/>
    </source>
</evidence>
<name>A0AAE1CV53_9GAST</name>
<keyword evidence="2" id="KW-1185">Reference proteome</keyword>
<comment type="caution">
    <text evidence="1">The sequence shown here is derived from an EMBL/GenBank/DDBJ whole genome shotgun (WGS) entry which is preliminary data.</text>
</comment>
<dbReference type="EMBL" id="JAWDGP010006599">
    <property type="protein sequence ID" value="KAK3738235.1"/>
    <property type="molecule type" value="Genomic_DNA"/>
</dbReference>
<reference evidence="1" key="1">
    <citation type="journal article" date="2023" name="G3 (Bethesda)">
        <title>A reference genome for the long-term kleptoplast-retaining sea slug Elysia crispata morphotype clarki.</title>
        <authorList>
            <person name="Eastman K.E."/>
            <person name="Pendleton A.L."/>
            <person name="Shaikh M.A."/>
            <person name="Suttiyut T."/>
            <person name="Ogas R."/>
            <person name="Tomko P."/>
            <person name="Gavelis G."/>
            <person name="Widhalm J.R."/>
            <person name="Wisecaver J.H."/>
        </authorList>
    </citation>
    <scope>NUCLEOTIDE SEQUENCE</scope>
    <source>
        <strain evidence="1">ECLA1</strain>
    </source>
</reference>
<evidence type="ECO:0000313" key="1">
    <source>
        <dbReference type="EMBL" id="KAK3738235.1"/>
    </source>
</evidence>
<dbReference type="Proteomes" id="UP001283361">
    <property type="component" value="Unassembled WGS sequence"/>
</dbReference>
<sequence length="165" mass="18866">MVSAAVPSGGMLFVLRPHWLDEEDVSRREENWSPRTSRDNMRILVEDATLAGSGYTKVRSRLDRGCGRVLREITALERLYQDTFSRINKRTHRCFTTSIHSVHRPFVHVWREGARGTNLAPASVIKSYLLSTATWANRELLFESLPGASQQRRDNSHGRSVMMLL</sequence>
<gene>
    <name evidence="1" type="ORF">RRG08_039646</name>
</gene>